<dbReference type="InterPro" id="IPR027417">
    <property type="entry name" value="P-loop_NTPase"/>
</dbReference>
<dbReference type="InterPro" id="IPR006554">
    <property type="entry name" value="Helicase-like_DEXD_c2"/>
</dbReference>
<gene>
    <name evidence="16" type="ORF">AACH11_16575</name>
</gene>
<proteinExistence type="inferred from homology"/>
<evidence type="ECO:0000256" key="13">
    <source>
        <dbReference type="ARBA" id="ARBA00038058"/>
    </source>
</evidence>
<keyword evidence="8" id="KW-0408">Iron</keyword>
<dbReference type="InterPro" id="IPR045028">
    <property type="entry name" value="DinG/Rad3-like"/>
</dbReference>
<dbReference type="InterPro" id="IPR006555">
    <property type="entry name" value="ATP-dep_Helicase_C"/>
</dbReference>
<dbReference type="PROSITE" id="PS51193">
    <property type="entry name" value="HELICASE_ATP_BIND_2"/>
    <property type="match status" value="1"/>
</dbReference>
<keyword evidence="11" id="KW-0234">DNA repair</keyword>
<dbReference type="GO" id="GO:0003678">
    <property type="term" value="F:DNA helicase activity"/>
    <property type="evidence" value="ECO:0007669"/>
    <property type="project" value="UniProtKB-EC"/>
</dbReference>
<evidence type="ECO:0000256" key="4">
    <source>
        <dbReference type="ARBA" id="ARBA00022763"/>
    </source>
</evidence>
<dbReference type="InterPro" id="IPR014013">
    <property type="entry name" value="Helic_SF1/SF2_ATP-bd_DinG/Rad3"/>
</dbReference>
<feature type="domain" description="Helicase ATP-binding" evidence="15">
    <location>
        <begin position="199"/>
        <end position="473"/>
    </location>
</feature>
<keyword evidence="1" id="KW-0004">4Fe-4S</keyword>
<dbReference type="SMART" id="SM00491">
    <property type="entry name" value="HELICc2"/>
    <property type="match status" value="1"/>
</dbReference>
<evidence type="ECO:0000256" key="9">
    <source>
        <dbReference type="ARBA" id="ARBA00023014"/>
    </source>
</evidence>
<evidence type="ECO:0000256" key="11">
    <source>
        <dbReference type="ARBA" id="ARBA00023204"/>
    </source>
</evidence>
<dbReference type="InterPro" id="IPR010614">
    <property type="entry name" value="RAD3-like_helicase_DEAD"/>
</dbReference>
<dbReference type="PANTHER" id="PTHR11472">
    <property type="entry name" value="DNA REPAIR DEAD HELICASE RAD3/XP-D SUBFAMILY MEMBER"/>
    <property type="match status" value="1"/>
</dbReference>
<dbReference type="Pfam" id="PF13307">
    <property type="entry name" value="Helicase_C_2"/>
    <property type="match status" value="1"/>
</dbReference>
<organism evidence="16 17">
    <name type="scientific">Pseudaquabacterium rugosum</name>
    <dbReference type="NCBI Taxonomy" id="2984194"/>
    <lineage>
        <taxon>Bacteria</taxon>
        <taxon>Pseudomonadati</taxon>
        <taxon>Pseudomonadota</taxon>
        <taxon>Betaproteobacteria</taxon>
        <taxon>Burkholderiales</taxon>
        <taxon>Sphaerotilaceae</taxon>
        <taxon>Pseudaquabacterium</taxon>
    </lineage>
</organism>
<keyword evidence="7" id="KW-0067">ATP-binding</keyword>
<keyword evidence="6 16" id="KW-0347">Helicase</keyword>
<name>A0ABU9BCE9_9BURK</name>
<keyword evidence="17" id="KW-1185">Reference proteome</keyword>
<dbReference type="PANTHER" id="PTHR11472:SF34">
    <property type="entry name" value="REGULATOR OF TELOMERE ELONGATION HELICASE 1"/>
    <property type="match status" value="1"/>
</dbReference>
<evidence type="ECO:0000256" key="8">
    <source>
        <dbReference type="ARBA" id="ARBA00023004"/>
    </source>
</evidence>
<keyword evidence="5 16" id="KW-0378">Hydrolase</keyword>
<dbReference type="Gene3D" id="3.40.50.300">
    <property type="entry name" value="P-loop containing nucleotide triphosphate hydrolases"/>
    <property type="match status" value="2"/>
</dbReference>
<keyword evidence="3" id="KW-0547">Nucleotide-binding</keyword>
<dbReference type="EMBL" id="JBBUTF010000015">
    <property type="protein sequence ID" value="MEK8027580.1"/>
    <property type="molecule type" value="Genomic_DNA"/>
</dbReference>
<feature type="region of interest" description="Disordered" evidence="14">
    <location>
        <begin position="467"/>
        <end position="493"/>
    </location>
</feature>
<dbReference type="EC" id="3.6.4.12" evidence="16"/>
<keyword evidence="4" id="KW-0227">DNA damage</keyword>
<dbReference type="SUPFAM" id="SSF52540">
    <property type="entry name" value="P-loop containing nucleoside triphosphate hydrolases"/>
    <property type="match status" value="2"/>
</dbReference>
<comment type="caution">
    <text evidence="16">The sequence shown here is derived from an EMBL/GenBank/DDBJ whole genome shotgun (WGS) entry which is preliminary data.</text>
</comment>
<keyword evidence="10" id="KW-0238">DNA-binding</keyword>
<evidence type="ECO:0000256" key="14">
    <source>
        <dbReference type="SAM" id="MobiDB-lite"/>
    </source>
</evidence>
<evidence type="ECO:0000256" key="12">
    <source>
        <dbReference type="ARBA" id="ARBA00023235"/>
    </source>
</evidence>
<feature type="compositionally biased region" description="Basic and acidic residues" evidence="14">
    <location>
        <begin position="692"/>
        <end position="708"/>
    </location>
</feature>
<dbReference type="Pfam" id="PF06733">
    <property type="entry name" value="DEAD_2"/>
    <property type="match status" value="1"/>
</dbReference>
<evidence type="ECO:0000259" key="15">
    <source>
        <dbReference type="PROSITE" id="PS51193"/>
    </source>
</evidence>
<keyword evidence="9" id="KW-0411">Iron-sulfur</keyword>
<evidence type="ECO:0000313" key="17">
    <source>
        <dbReference type="Proteomes" id="UP001368500"/>
    </source>
</evidence>
<evidence type="ECO:0000256" key="3">
    <source>
        <dbReference type="ARBA" id="ARBA00022741"/>
    </source>
</evidence>
<dbReference type="GO" id="GO:0016787">
    <property type="term" value="F:hydrolase activity"/>
    <property type="evidence" value="ECO:0007669"/>
    <property type="project" value="UniProtKB-KW"/>
</dbReference>
<evidence type="ECO:0000256" key="10">
    <source>
        <dbReference type="ARBA" id="ARBA00023125"/>
    </source>
</evidence>
<feature type="region of interest" description="Disordered" evidence="14">
    <location>
        <begin position="688"/>
        <end position="722"/>
    </location>
</feature>
<accession>A0ABU9BCE9</accession>
<evidence type="ECO:0000256" key="1">
    <source>
        <dbReference type="ARBA" id="ARBA00022485"/>
    </source>
</evidence>
<comment type="similarity">
    <text evidence="13">Belongs to the helicase family. DinG subfamily.</text>
</comment>
<evidence type="ECO:0000256" key="5">
    <source>
        <dbReference type="ARBA" id="ARBA00022801"/>
    </source>
</evidence>
<dbReference type="RefSeq" id="WP_341375442.1">
    <property type="nucleotide sequence ID" value="NZ_JBBUTF010000015.1"/>
</dbReference>
<dbReference type="Proteomes" id="UP001368500">
    <property type="component" value="Unassembled WGS sequence"/>
</dbReference>
<keyword evidence="12" id="KW-0413">Isomerase</keyword>
<reference evidence="16 17" key="1">
    <citation type="submission" date="2024-04" db="EMBL/GenBank/DDBJ databases">
        <title>Novel species of the genus Ideonella isolated from streams.</title>
        <authorList>
            <person name="Lu H."/>
        </authorList>
    </citation>
    <scope>NUCLEOTIDE SEQUENCE [LARGE SCALE GENOMIC DNA]</scope>
    <source>
        <strain evidence="16 17">BYS139W</strain>
    </source>
</reference>
<evidence type="ECO:0000256" key="2">
    <source>
        <dbReference type="ARBA" id="ARBA00022723"/>
    </source>
</evidence>
<evidence type="ECO:0000256" key="6">
    <source>
        <dbReference type="ARBA" id="ARBA00022806"/>
    </source>
</evidence>
<sequence>MRHGAAPVATDDVAGLRVSVRELCAFAARRGDLDLRHTPAPTAAEGIAGHQRVAAARGPDYRAEWPLHGRWQALVLRGRADGWDPGRQRLEEIKTHRMPGQRRQRPPRPDELLAWLPERQLALHRAQLRVYGALLCRAEGLAQVELALVYLDLVSGGETLIVETRSADALEDDLAALCAPYQAWARLQAAHRRARDAALSTLPFVHGTFRDGQQLLARQVFTAARRRGLLLAQAPTGTGKTQGLLYPALRACADQGLDKILALSTRNTGRTLWLQALAANRARSRTLPLRVLELVAREQACLHPQARCEARDCPLAVAFFDKLPAARADALARCDELAGGAGGAAGAAGAGGTTTTTAQPVLLDGATLRTIAEAHALCPYYLAQELVRWADVVVADCHQWLDASALVVALTQENDWQMLVLADEAHNLVDRARGMYSAELDLLQWRALAREAPTVLQRPIRRLLGLLRGGPGTPGTPETANRPAPDDTGGVRHTGTLPAGLGEAIAQVSGVLGDALADPEGLASPAGPWRPDGRWQQAWLELAGFARLAERHDAAHTLVEWQGLHPLHGPARLALVNAWPAPFLRTRWTLAHGAVLCSATLAPPRFHADLLGLPEDHAWLDLPSPFDPAHLQVHRVSGLPMHWRARQAAAAPLARLMDGAIRRNPGNYLAFFSSFEQLDQVWQAWETGQAEQDGRGDAGGRGGMEEGTGHAAAQRGRSPPIEAWRQHRRMDEAAREAFLHRFRPDGVGLGFAVLGGAFGEGVDLPGRRLIGAFIATLGLPRIDARAQALCERLQAAFGERAGRDYAYTVPGLRKVVQAAGRVIRGPEDRGQVWLIDERWQRRELLTLLPASWQPRPLALHDAASADHRALPRDDSADAP</sequence>
<keyword evidence="2" id="KW-0479">Metal-binding</keyword>
<protein>
    <submittedName>
        <fullName evidence="16">ATP-dependent DNA helicase</fullName>
        <ecNumber evidence="16">3.6.4.12</ecNumber>
    </submittedName>
</protein>
<evidence type="ECO:0000313" key="16">
    <source>
        <dbReference type="EMBL" id="MEK8027580.1"/>
    </source>
</evidence>
<evidence type="ECO:0000256" key="7">
    <source>
        <dbReference type="ARBA" id="ARBA00022840"/>
    </source>
</evidence>
<dbReference type="SMART" id="SM00488">
    <property type="entry name" value="DEXDc2"/>
    <property type="match status" value="1"/>
</dbReference>